<evidence type="ECO:0000313" key="1">
    <source>
        <dbReference type="EMBL" id="CAJ1935423.1"/>
    </source>
</evidence>
<reference evidence="1" key="1">
    <citation type="submission" date="2023-10" db="EMBL/GenBank/DDBJ databases">
        <authorList>
            <person name="Domelevo Entfellner J.-B."/>
        </authorList>
    </citation>
    <scope>NUCLEOTIDE SEQUENCE</scope>
</reference>
<name>A0AA86V5X3_9FABA</name>
<dbReference type="AlphaFoldDB" id="A0AA86V5X3"/>
<dbReference type="PANTHER" id="PTHR31343:SF5">
    <property type="entry name" value="DUF789 FAMILY PROTEIN"/>
    <property type="match status" value="1"/>
</dbReference>
<dbReference type="EMBL" id="OY731400">
    <property type="protein sequence ID" value="CAJ1935423.1"/>
    <property type="molecule type" value="Genomic_DNA"/>
</dbReference>
<accession>A0AA86V5X3</accession>
<dbReference type="Pfam" id="PF05623">
    <property type="entry name" value="DUF789"/>
    <property type="match status" value="1"/>
</dbReference>
<dbReference type="Proteomes" id="UP001189624">
    <property type="component" value="Chromosome 3"/>
</dbReference>
<protein>
    <submittedName>
        <fullName evidence="1">Uncharacterized protein</fullName>
    </submittedName>
</protein>
<dbReference type="PANTHER" id="PTHR31343">
    <property type="entry name" value="T15D22.8"/>
    <property type="match status" value="1"/>
</dbReference>
<dbReference type="Gramene" id="rna-AYBTSS11_LOCUS6897">
    <property type="protein sequence ID" value="CAJ1935423.1"/>
    <property type="gene ID" value="gene-AYBTSS11_LOCUS6897"/>
</dbReference>
<dbReference type="InterPro" id="IPR008507">
    <property type="entry name" value="DUF789"/>
</dbReference>
<gene>
    <name evidence="1" type="ORF">AYBTSS11_LOCUS6897</name>
</gene>
<proteinExistence type="predicted"/>
<keyword evidence="2" id="KW-1185">Reference proteome</keyword>
<evidence type="ECO:0000313" key="2">
    <source>
        <dbReference type="Proteomes" id="UP001189624"/>
    </source>
</evidence>
<sequence>MEDGHLLPQHKSLSTSGSRAAFILGGLLQILSRHARTHKVNYWVFPYNGSGHTHAPTVVYPSEMDGVPKISIPTFAMASYKLKGSIWMKKGVVETQQVSSLLQAADNWLRLVQVNHPDFQFFKSHAVQNMKPISSNEFVEIAKVEKKKKKKNCLIRRENYQISGESKWMKYYDFAVLRKPNFGTISGDHDVALMMGEMVVELQGNRIQCSEVYDMLEHGFVRNSSHGFGYKKR</sequence>
<organism evidence="1 2">
    <name type="scientific">Sphenostylis stenocarpa</name>
    <dbReference type="NCBI Taxonomy" id="92480"/>
    <lineage>
        <taxon>Eukaryota</taxon>
        <taxon>Viridiplantae</taxon>
        <taxon>Streptophyta</taxon>
        <taxon>Embryophyta</taxon>
        <taxon>Tracheophyta</taxon>
        <taxon>Spermatophyta</taxon>
        <taxon>Magnoliopsida</taxon>
        <taxon>eudicotyledons</taxon>
        <taxon>Gunneridae</taxon>
        <taxon>Pentapetalae</taxon>
        <taxon>rosids</taxon>
        <taxon>fabids</taxon>
        <taxon>Fabales</taxon>
        <taxon>Fabaceae</taxon>
        <taxon>Papilionoideae</taxon>
        <taxon>50 kb inversion clade</taxon>
        <taxon>NPAAA clade</taxon>
        <taxon>indigoferoid/millettioid clade</taxon>
        <taxon>Phaseoleae</taxon>
        <taxon>Sphenostylis</taxon>
    </lineage>
</organism>